<sequence length="176" mass="20068">MGDPGRTLVEPRLLESKLAELPSQPMHTLLLRRQMVLNQDELVHRFDVQVAGCDGPLESPHSLDELVLVTNPPELHQHCVCLPVLLEDQRTNLFHVLRHVSPDHLADLVKDFLVVFRTLQLEALDQHLLLQPLLLQVLDLLPQESIFHGDLGHSVRQFEQLPQQIPVQLLQFVELG</sequence>
<accession>A0A8D8ALL3</accession>
<organism evidence="1">
    <name type="scientific">Culex pipiens</name>
    <name type="common">House mosquito</name>
    <dbReference type="NCBI Taxonomy" id="7175"/>
    <lineage>
        <taxon>Eukaryota</taxon>
        <taxon>Metazoa</taxon>
        <taxon>Ecdysozoa</taxon>
        <taxon>Arthropoda</taxon>
        <taxon>Hexapoda</taxon>
        <taxon>Insecta</taxon>
        <taxon>Pterygota</taxon>
        <taxon>Neoptera</taxon>
        <taxon>Endopterygota</taxon>
        <taxon>Diptera</taxon>
        <taxon>Nematocera</taxon>
        <taxon>Culicoidea</taxon>
        <taxon>Culicidae</taxon>
        <taxon>Culicinae</taxon>
        <taxon>Culicini</taxon>
        <taxon>Culex</taxon>
        <taxon>Culex</taxon>
    </lineage>
</organism>
<dbReference type="AlphaFoldDB" id="A0A8D8ALL3"/>
<protein>
    <submittedName>
        <fullName evidence="1">(northern house mosquito) hypothetical protein</fullName>
    </submittedName>
</protein>
<proteinExistence type="predicted"/>
<dbReference type="EMBL" id="HBUE01033417">
    <property type="protein sequence ID" value="CAG6457825.1"/>
    <property type="molecule type" value="Transcribed_RNA"/>
</dbReference>
<reference evidence="1" key="1">
    <citation type="submission" date="2021-05" db="EMBL/GenBank/DDBJ databases">
        <authorList>
            <person name="Alioto T."/>
            <person name="Alioto T."/>
            <person name="Gomez Garrido J."/>
        </authorList>
    </citation>
    <scope>NUCLEOTIDE SEQUENCE</scope>
</reference>
<name>A0A8D8ALL3_CULPI</name>
<evidence type="ECO:0000313" key="1">
    <source>
        <dbReference type="EMBL" id="CAG6457825.1"/>
    </source>
</evidence>